<protein>
    <submittedName>
        <fullName evidence="1">Uncharacterized protein</fullName>
    </submittedName>
</protein>
<dbReference type="Proteomes" id="UP001165960">
    <property type="component" value="Unassembled WGS sequence"/>
</dbReference>
<keyword evidence="2" id="KW-1185">Reference proteome</keyword>
<gene>
    <name evidence="1" type="ORF">DSO57_1011191</name>
</gene>
<reference evidence="1" key="1">
    <citation type="submission" date="2022-04" db="EMBL/GenBank/DDBJ databases">
        <title>Genome of the entomopathogenic fungus Entomophthora muscae.</title>
        <authorList>
            <person name="Elya C."/>
            <person name="Lovett B.R."/>
            <person name="Lee E."/>
            <person name="Macias A.M."/>
            <person name="Hajek A.E."/>
            <person name="De Bivort B.L."/>
            <person name="Kasson M.T."/>
            <person name="De Fine Licht H.H."/>
            <person name="Stajich J.E."/>
        </authorList>
    </citation>
    <scope>NUCLEOTIDE SEQUENCE</scope>
    <source>
        <strain evidence="1">Berkeley</strain>
    </source>
</reference>
<name>A0ACC2UG27_9FUNG</name>
<comment type="caution">
    <text evidence="1">The sequence shown here is derived from an EMBL/GenBank/DDBJ whole genome shotgun (WGS) entry which is preliminary data.</text>
</comment>
<accession>A0ACC2UG27</accession>
<proteinExistence type="predicted"/>
<evidence type="ECO:0000313" key="2">
    <source>
        <dbReference type="Proteomes" id="UP001165960"/>
    </source>
</evidence>
<organism evidence="1 2">
    <name type="scientific">Entomophthora muscae</name>
    <dbReference type="NCBI Taxonomy" id="34485"/>
    <lineage>
        <taxon>Eukaryota</taxon>
        <taxon>Fungi</taxon>
        <taxon>Fungi incertae sedis</taxon>
        <taxon>Zoopagomycota</taxon>
        <taxon>Entomophthoromycotina</taxon>
        <taxon>Entomophthoromycetes</taxon>
        <taxon>Entomophthorales</taxon>
        <taxon>Entomophthoraceae</taxon>
        <taxon>Entomophthora</taxon>
    </lineage>
</organism>
<sequence length="85" mass="9196">MATNELDAMLISSSPVDFDVIIPDLSGFPSFTVPAGFDATSTPMGITIYARRNQECLVLALAELLGQGTEFKRSPPQYLFLPTAQ</sequence>
<evidence type="ECO:0000313" key="1">
    <source>
        <dbReference type="EMBL" id="KAJ9085722.1"/>
    </source>
</evidence>
<dbReference type="EMBL" id="QTSX02000748">
    <property type="protein sequence ID" value="KAJ9085722.1"/>
    <property type="molecule type" value="Genomic_DNA"/>
</dbReference>